<proteinExistence type="predicted"/>
<dbReference type="EMBL" id="JBHSQW010000025">
    <property type="protein sequence ID" value="MFC5995001.1"/>
    <property type="molecule type" value="Genomic_DNA"/>
</dbReference>
<dbReference type="Gene3D" id="3.90.1200.10">
    <property type="match status" value="1"/>
</dbReference>
<dbReference type="InterPro" id="IPR051678">
    <property type="entry name" value="AGP_Transferase"/>
</dbReference>
<dbReference type="InterPro" id="IPR011009">
    <property type="entry name" value="Kinase-like_dom_sf"/>
</dbReference>
<protein>
    <submittedName>
        <fullName evidence="2">Phosphotransferase family protein</fullName>
    </submittedName>
</protein>
<dbReference type="InterPro" id="IPR002575">
    <property type="entry name" value="Aminoglycoside_PTrfase"/>
</dbReference>
<dbReference type="Pfam" id="PF01636">
    <property type="entry name" value="APH"/>
    <property type="match status" value="1"/>
</dbReference>
<dbReference type="InterPro" id="IPR041726">
    <property type="entry name" value="ACAD10_11_N"/>
</dbReference>
<organism evidence="2 3">
    <name type="scientific">Pseudonocardia hispaniensis</name>
    <dbReference type="NCBI Taxonomy" id="904933"/>
    <lineage>
        <taxon>Bacteria</taxon>
        <taxon>Bacillati</taxon>
        <taxon>Actinomycetota</taxon>
        <taxon>Actinomycetes</taxon>
        <taxon>Pseudonocardiales</taxon>
        <taxon>Pseudonocardiaceae</taxon>
        <taxon>Pseudonocardia</taxon>
    </lineage>
</organism>
<accession>A0ABW1J2T1</accession>
<evidence type="ECO:0000313" key="3">
    <source>
        <dbReference type="Proteomes" id="UP001596302"/>
    </source>
</evidence>
<evidence type="ECO:0000259" key="1">
    <source>
        <dbReference type="Pfam" id="PF01636"/>
    </source>
</evidence>
<dbReference type="Gene3D" id="3.30.200.20">
    <property type="entry name" value="Phosphorylase Kinase, domain 1"/>
    <property type="match status" value="1"/>
</dbReference>
<dbReference type="PANTHER" id="PTHR21310">
    <property type="entry name" value="AMINOGLYCOSIDE PHOSPHOTRANSFERASE-RELATED-RELATED"/>
    <property type="match status" value="1"/>
</dbReference>
<dbReference type="SUPFAM" id="SSF56112">
    <property type="entry name" value="Protein kinase-like (PK-like)"/>
    <property type="match status" value="1"/>
</dbReference>
<dbReference type="PANTHER" id="PTHR21310:SF40">
    <property type="entry name" value="AMINOGLYCOSIDE PHOSPHOTRANSFERASE DOMAIN-CONTAINING PROTEIN-RELATED"/>
    <property type="match status" value="1"/>
</dbReference>
<feature type="domain" description="Aminoglycoside phosphotransferase" evidence="1">
    <location>
        <begin position="30"/>
        <end position="251"/>
    </location>
</feature>
<sequence>MTTGPEAEEALAGWLAGHVERLAAPLRIDRLGAGQSNITSVVTDAEGRQWILRCPPPGAPAGAHDVHREVRILRALAGTSVPVPVVVAAGADAAGIGGAFCVMERVRGVALADERDAGALSPQERGRLSVETVEVLARIHDLDPDSVGLGNLGRRDGYLDRQIDRTRRNWEAWGGGSAAAGAWRECLRRLTGAVPRQQRVVIAHGDYRLSNLLVEDGGITAVLDWELCTLGDPLADLAWLVDDWRSPGDPAITMPSPTRVGGFASRERLIADYAARTGLDVGGLGYYRAFTHWKAATLLQGVLLRRRSGSLGDHGALDLIDLEHTIAYLLDAALAHVRS</sequence>
<reference evidence="3" key="1">
    <citation type="journal article" date="2019" name="Int. J. Syst. Evol. Microbiol.">
        <title>The Global Catalogue of Microorganisms (GCM) 10K type strain sequencing project: providing services to taxonomists for standard genome sequencing and annotation.</title>
        <authorList>
            <consortium name="The Broad Institute Genomics Platform"/>
            <consortium name="The Broad Institute Genome Sequencing Center for Infectious Disease"/>
            <person name="Wu L."/>
            <person name="Ma J."/>
        </authorList>
    </citation>
    <scope>NUCLEOTIDE SEQUENCE [LARGE SCALE GENOMIC DNA]</scope>
    <source>
        <strain evidence="3">CCM 8391</strain>
    </source>
</reference>
<dbReference type="CDD" id="cd05154">
    <property type="entry name" value="ACAD10_11_N-like"/>
    <property type="match status" value="1"/>
</dbReference>
<dbReference type="Proteomes" id="UP001596302">
    <property type="component" value="Unassembled WGS sequence"/>
</dbReference>
<dbReference type="RefSeq" id="WP_379585013.1">
    <property type="nucleotide sequence ID" value="NZ_JBHSQW010000025.1"/>
</dbReference>
<keyword evidence="3" id="KW-1185">Reference proteome</keyword>
<gene>
    <name evidence="2" type="ORF">ACFQE5_12345</name>
</gene>
<evidence type="ECO:0000313" key="2">
    <source>
        <dbReference type="EMBL" id="MFC5995001.1"/>
    </source>
</evidence>
<comment type="caution">
    <text evidence="2">The sequence shown here is derived from an EMBL/GenBank/DDBJ whole genome shotgun (WGS) entry which is preliminary data.</text>
</comment>
<name>A0ABW1J2T1_9PSEU</name>